<dbReference type="KEGG" id="gtr:GLOTRDRAFT_65747"/>
<keyword evidence="3" id="KW-0812">Transmembrane</keyword>
<evidence type="ECO:0000313" key="5">
    <source>
        <dbReference type="EMBL" id="EPQ51567.1"/>
    </source>
</evidence>
<reference evidence="5 6" key="1">
    <citation type="journal article" date="2012" name="Science">
        <title>The Paleozoic origin of enzymatic lignin decomposition reconstructed from 31 fungal genomes.</title>
        <authorList>
            <person name="Floudas D."/>
            <person name="Binder M."/>
            <person name="Riley R."/>
            <person name="Barry K."/>
            <person name="Blanchette R.A."/>
            <person name="Henrissat B."/>
            <person name="Martinez A.T."/>
            <person name="Otillar R."/>
            <person name="Spatafora J.W."/>
            <person name="Yadav J.S."/>
            <person name="Aerts A."/>
            <person name="Benoit I."/>
            <person name="Boyd A."/>
            <person name="Carlson A."/>
            <person name="Copeland A."/>
            <person name="Coutinho P.M."/>
            <person name="de Vries R.P."/>
            <person name="Ferreira P."/>
            <person name="Findley K."/>
            <person name="Foster B."/>
            <person name="Gaskell J."/>
            <person name="Glotzer D."/>
            <person name="Gorecki P."/>
            <person name="Heitman J."/>
            <person name="Hesse C."/>
            <person name="Hori C."/>
            <person name="Igarashi K."/>
            <person name="Jurgens J.A."/>
            <person name="Kallen N."/>
            <person name="Kersten P."/>
            <person name="Kohler A."/>
            <person name="Kuees U."/>
            <person name="Kumar T.K.A."/>
            <person name="Kuo A."/>
            <person name="LaButti K."/>
            <person name="Larrondo L.F."/>
            <person name="Lindquist E."/>
            <person name="Ling A."/>
            <person name="Lombard V."/>
            <person name="Lucas S."/>
            <person name="Lundell T."/>
            <person name="Martin R."/>
            <person name="McLaughlin D.J."/>
            <person name="Morgenstern I."/>
            <person name="Morin E."/>
            <person name="Murat C."/>
            <person name="Nagy L.G."/>
            <person name="Nolan M."/>
            <person name="Ohm R.A."/>
            <person name="Patyshakuliyeva A."/>
            <person name="Rokas A."/>
            <person name="Ruiz-Duenas F.J."/>
            <person name="Sabat G."/>
            <person name="Salamov A."/>
            <person name="Samejima M."/>
            <person name="Schmutz J."/>
            <person name="Slot J.C."/>
            <person name="St John F."/>
            <person name="Stenlid J."/>
            <person name="Sun H."/>
            <person name="Sun S."/>
            <person name="Syed K."/>
            <person name="Tsang A."/>
            <person name="Wiebenga A."/>
            <person name="Young D."/>
            <person name="Pisabarro A."/>
            <person name="Eastwood D.C."/>
            <person name="Martin F."/>
            <person name="Cullen D."/>
            <person name="Grigoriev I.V."/>
            <person name="Hibbett D.S."/>
        </authorList>
    </citation>
    <scope>NUCLEOTIDE SEQUENCE [LARGE SCALE GENOMIC DNA]</scope>
    <source>
        <strain evidence="5 6">ATCC 11539</strain>
    </source>
</reference>
<name>S7PW73_GLOTA</name>
<evidence type="ECO:0000256" key="1">
    <source>
        <dbReference type="SAM" id="Coils"/>
    </source>
</evidence>
<dbReference type="GO" id="GO:0005783">
    <property type="term" value="C:endoplasmic reticulum"/>
    <property type="evidence" value="ECO:0007669"/>
    <property type="project" value="TreeGrafter"/>
</dbReference>
<dbReference type="InterPro" id="IPR036249">
    <property type="entry name" value="Thioredoxin-like_sf"/>
</dbReference>
<evidence type="ECO:0000259" key="4">
    <source>
        <dbReference type="SMART" id="SM00594"/>
    </source>
</evidence>
<dbReference type="STRING" id="670483.S7PW73"/>
<keyword evidence="3" id="KW-1133">Transmembrane helix</keyword>
<feature type="coiled-coil region" evidence="1">
    <location>
        <begin position="362"/>
        <end position="418"/>
    </location>
</feature>
<dbReference type="OMA" id="VYAFVEC"/>
<feature type="region of interest" description="Disordered" evidence="2">
    <location>
        <begin position="72"/>
        <end position="101"/>
    </location>
</feature>
<dbReference type="Proteomes" id="UP000030669">
    <property type="component" value="Unassembled WGS sequence"/>
</dbReference>
<keyword evidence="1" id="KW-0175">Coiled coil</keyword>
<dbReference type="AlphaFoldDB" id="S7PW73"/>
<keyword evidence="6" id="KW-1185">Reference proteome</keyword>
<dbReference type="RefSeq" id="XP_007870021.1">
    <property type="nucleotide sequence ID" value="XM_007871830.1"/>
</dbReference>
<accession>S7PW73</accession>
<dbReference type="EMBL" id="KB469310">
    <property type="protein sequence ID" value="EPQ51567.1"/>
    <property type="molecule type" value="Genomic_DNA"/>
</dbReference>
<keyword evidence="3" id="KW-0472">Membrane</keyword>
<feature type="compositionally biased region" description="Acidic residues" evidence="2">
    <location>
        <begin position="73"/>
        <end position="82"/>
    </location>
</feature>
<dbReference type="HOGENOM" id="CLU_020031_1_1_1"/>
<proteinExistence type="predicted"/>
<dbReference type="Gene3D" id="1.10.8.10">
    <property type="entry name" value="DNA helicase RuvA subunit, C-terminal domain"/>
    <property type="match status" value="1"/>
</dbReference>
<protein>
    <recommendedName>
        <fullName evidence="4">UAS domain-containing protein</fullName>
    </recommendedName>
</protein>
<gene>
    <name evidence="5" type="ORF">GLOTRDRAFT_65747</name>
</gene>
<feature type="non-terminal residue" evidence="5">
    <location>
        <position position="542"/>
    </location>
</feature>
<dbReference type="PANTHER" id="PTHR23322">
    <property type="entry name" value="FAS-ASSOCIATED PROTEIN"/>
    <property type="match status" value="1"/>
</dbReference>
<dbReference type="GO" id="GO:0043130">
    <property type="term" value="F:ubiquitin binding"/>
    <property type="evidence" value="ECO:0007669"/>
    <property type="project" value="TreeGrafter"/>
</dbReference>
<feature type="domain" description="UAS" evidence="4">
    <location>
        <begin position="190"/>
        <end position="313"/>
    </location>
</feature>
<dbReference type="eggNOG" id="KOG1363">
    <property type="taxonomic scope" value="Eukaryota"/>
</dbReference>
<feature type="transmembrane region" description="Helical" evidence="3">
    <location>
        <begin position="110"/>
        <end position="132"/>
    </location>
</feature>
<dbReference type="PANTHER" id="PTHR23322:SF1">
    <property type="entry name" value="FAS-ASSOCIATED FACTOR 2"/>
    <property type="match status" value="1"/>
</dbReference>
<dbReference type="Gene3D" id="3.10.20.90">
    <property type="entry name" value="Phosphatidylinositol 3-kinase Catalytic Subunit, Chain A, domain 1"/>
    <property type="match status" value="1"/>
</dbReference>
<evidence type="ECO:0000256" key="3">
    <source>
        <dbReference type="SAM" id="Phobius"/>
    </source>
</evidence>
<dbReference type="Gene3D" id="3.40.30.10">
    <property type="entry name" value="Glutaredoxin"/>
    <property type="match status" value="1"/>
</dbReference>
<dbReference type="SUPFAM" id="SSF52833">
    <property type="entry name" value="Thioredoxin-like"/>
    <property type="match status" value="1"/>
</dbReference>
<dbReference type="OrthoDB" id="1026733at2759"/>
<dbReference type="InterPro" id="IPR050730">
    <property type="entry name" value="UBX_domain-protein"/>
</dbReference>
<evidence type="ECO:0000256" key="2">
    <source>
        <dbReference type="SAM" id="MobiDB-lite"/>
    </source>
</evidence>
<dbReference type="InterPro" id="IPR006577">
    <property type="entry name" value="UAS"/>
</dbReference>
<dbReference type="GeneID" id="19307678"/>
<organism evidence="5 6">
    <name type="scientific">Gloeophyllum trabeum (strain ATCC 11539 / FP-39264 / Madison 617)</name>
    <name type="common">Brown rot fungus</name>
    <dbReference type="NCBI Taxonomy" id="670483"/>
    <lineage>
        <taxon>Eukaryota</taxon>
        <taxon>Fungi</taxon>
        <taxon>Dikarya</taxon>
        <taxon>Basidiomycota</taxon>
        <taxon>Agaricomycotina</taxon>
        <taxon>Agaricomycetes</taxon>
        <taxon>Gloeophyllales</taxon>
        <taxon>Gloeophyllaceae</taxon>
        <taxon>Gloeophyllum</taxon>
    </lineage>
</organism>
<dbReference type="GO" id="GO:0036503">
    <property type="term" value="P:ERAD pathway"/>
    <property type="evidence" value="ECO:0007669"/>
    <property type="project" value="TreeGrafter"/>
</dbReference>
<sequence length="542" mass="60504">MNNLNPTQRSAVEQLQTLTDGSCDADTTISVLESVDWDIEKAANVLFGDHETSSFARNNITADDNASARIDVVDDDDEDEDESRPLTGSGRRRGAQSNSTVSHLPRPSMLFSLLAFPFNLISGILRTLYMLLRLPFGLAPTRFSSLTFLRGFSAASPKSVDPQSAADRWVRALEEETGATCISRAGLLGSAVEDLEAAAQDGKKVLPDFVVSSYEEALRRCEREARIGCVVLVSEEHDDVAEFKRTTLTDPKFVHLLHSNNFVVWGGDVRDPDTWSASQKLQATTFPFVAFVALQPRRTTGSSTTTASSPALSLTVLSRHQGHAATAPAKLLSHLDSQLLPRVTPVLERTRQTRARQDRDRALRAEQERAFAEAARRDAERLQARMEEERRKREEERRRMEEREAEAFRREKREAVRRRQRRWVRKLVDPVKDGVRVAVRSPSGARKVVVLDPAASLTVLYAYVDAEVLMGGVDTDARSYSGEDAFGETDVREQIDLLGGDPDKWWGFKLALTYPRREIEWLPDRSIADVEGLKGGAQLVVE</sequence>
<evidence type="ECO:0000313" key="6">
    <source>
        <dbReference type="Proteomes" id="UP000030669"/>
    </source>
</evidence>
<dbReference type="SMART" id="SM00594">
    <property type="entry name" value="UAS"/>
    <property type="match status" value="1"/>
</dbReference>